<dbReference type="EMBL" id="BLXT01000540">
    <property type="protein sequence ID" value="GFN78026.1"/>
    <property type="molecule type" value="Genomic_DNA"/>
</dbReference>
<keyword evidence="3" id="KW-0406">Ion transport</keyword>
<dbReference type="GO" id="GO:0004888">
    <property type="term" value="F:transmembrane signaling receptor activity"/>
    <property type="evidence" value="ECO:0007669"/>
    <property type="project" value="InterPro"/>
</dbReference>
<comment type="subcellular location">
    <subcellularLocation>
        <location evidence="1">Membrane</location>
        <topology evidence="1">Multi-pass membrane protein</topology>
    </subcellularLocation>
</comment>
<dbReference type="PANTHER" id="PTHR18945">
    <property type="entry name" value="NEUROTRANSMITTER GATED ION CHANNEL"/>
    <property type="match status" value="1"/>
</dbReference>
<dbReference type="InterPro" id="IPR036734">
    <property type="entry name" value="Neur_chan_lig-bd_sf"/>
</dbReference>
<dbReference type="Pfam" id="PF02931">
    <property type="entry name" value="Neur_chan_LBD"/>
    <property type="match status" value="1"/>
</dbReference>
<keyword evidence="2" id="KW-0472">Membrane</keyword>
<keyword evidence="5" id="KW-0675">Receptor</keyword>
<evidence type="ECO:0000313" key="5">
    <source>
        <dbReference type="EMBL" id="GFN78026.1"/>
    </source>
</evidence>
<protein>
    <submittedName>
        <fullName evidence="5">Gamma-aminobutyric acid receptor alpha-like</fullName>
    </submittedName>
</protein>
<comment type="caution">
    <text evidence="5">The sequence shown here is derived from an EMBL/GenBank/DDBJ whole genome shotgun (WGS) entry which is preliminary data.</text>
</comment>
<accession>A0AAV3Y6D6</accession>
<dbReference type="InterPro" id="IPR006202">
    <property type="entry name" value="Neur_chan_lig-bd"/>
</dbReference>
<reference evidence="5 6" key="1">
    <citation type="journal article" date="2021" name="Elife">
        <title>Chloroplast acquisition without the gene transfer in kleptoplastic sea slugs, Plakobranchus ocellatus.</title>
        <authorList>
            <person name="Maeda T."/>
            <person name="Takahashi S."/>
            <person name="Yoshida T."/>
            <person name="Shimamura S."/>
            <person name="Takaki Y."/>
            <person name="Nagai Y."/>
            <person name="Toyoda A."/>
            <person name="Suzuki Y."/>
            <person name="Arimoto A."/>
            <person name="Ishii H."/>
            <person name="Satoh N."/>
            <person name="Nishiyama T."/>
            <person name="Hasebe M."/>
            <person name="Maruyama T."/>
            <person name="Minagawa J."/>
            <person name="Obokata J."/>
            <person name="Shigenobu S."/>
        </authorList>
    </citation>
    <scope>NUCLEOTIDE SEQUENCE [LARGE SCALE GENOMIC DNA]</scope>
</reference>
<proteinExistence type="inferred from homology"/>
<dbReference type="SUPFAM" id="SSF63712">
    <property type="entry name" value="Nicotinic receptor ligand binding domain-like"/>
    <property type="match status" value="1"/>
</dbReference>
<evidence type="ECO:0000256" key="3">
    <source>
        <dbReference type="RuleBase" id="RU000687"/>
    </source>
</evidence>
<dbReference type="InterPro" id="IPR006201">
    <property type="entry name" value="Neur_channel"/>
</dbReference>
<dbReference type="PRINTS" id="PR00252">
    <property type="entry name" value="NRIONCHANNEL"/>
</dbReference>
<keyword evidence="3" id="KW-0407">Ion channel</keyword>
<keyword evidence="3" id="KW-0813">Transport</keyword>
<evidence type="ECO:0000256" key="1">
    <source>
        <dbReference type="ARBA" id="ARBA00004141"/>
    </source>
</evidence>
<dbReference type="GO" id="GO:0016020">
    <property type="term" value="C:membrane"/>
    <property type="evidence" value="ECO:0007669"/>
    <property type="project" value="UniProtKB-SubCell"/>
</dbReference>
<evidence type="ECO:0000259" key="4">
    <source>
        <dbReference type="Pfam" id="PF02931"/>
    </source>
</evidence>
<name>A0AAV3Y6D6_9GAST</name>
<dbReference type="GO" id="GO:0005230">
    <property type="term" value="F:extracellular ligand-gated monoatomic ion channel activity"/>
    <property type="evidence" value="ECO:0007669"/>
    <property type="project" value="InterPro"/>
</dbReference>
<dbReference type="PROSITE" id="PS00236">
    <property type="entry name" value="NEUROTR_ION_CHANNEL"/>
    <property type="match status" value="1"/>
</dbReference>
<organism evidence="5 6">
    <name type="scientific">Plakobranchus ocellatus</name>
    <dbReference type="NCBI Taxonomy" id="259542"/>
    <lineage>
        <taxon>Eukaryota</taxon>
        <taxon>Metazoa</taxon>
        <taxon>Spiralia</taxon>
        <taxon>Lophotrochozoa</taxon>
        <taxon>Mollusca</taxon>
        <taxon>Gastropoda</taxon>
        <taxon>Heterobranchia</taxon>
        <taxon>Euthyneura</taxon>
        <taxon>Panpulmonata</taxon>
        <taxon>Sacoglossa</taxon>
        <taxon>Placobranchoidea</taxon>
        <taxon>Plakobranchidae</taxon>
        <taxon>Plakobranchus</taxon>
    </lineage>
</organism>
<feature type="domain" description="Neurotransmitter-gated ion-channel ligand-binding" evidence="4">
    <location>
        <begin position="40"/>
        <end position="198"/>
    </location>
</feature>
<sequence>MPSSRRRRSGSYNSISSISNSSSQRLLNLTISRRFLTTCAPITVNADLSLRSMGPISELDMIYTLDCYFRQRWLDTRLAMNVSLENLTLGIKILERIWHPDTVFYNGQQSYLHAITSHNRFLRIAADGTVLFSQRLTIRATCVMHLENFPMDMQQCPLLFGSFAYSTDDVRYQWRYGPGGSIELAPDLRLSQFDLVGFPLTNYTGIVKGDHSKMMSGFQVFLKARALVARLKPVTEGFLQVFGRVSIQSATSSPEKERER</sequence>
<dbReference type="Gene3D" id="2.70.170.10">
    <property type="entry name" value="Neurotransmitter-gated ion-channel ligand-binding domain"/>
    <property type="match status" value="1"/>
</dbReference>
<dbReference type="AlphaFoldDB" id="A0AAV3Y6D6"/>
<evidence type="ECO:0000313" key="6">
    <source>
        <dbReference type="Proteomes" id="UP000735302"/>
    </source>
</evidence>
<dbReference type="InterPro" id="IPR018000">
    <property type="entry name" value="Neurotransmitter_ion_chnl_CS"/>
</dbReference>
<keyword evidence="6" id="KW-1185">Reference proteome</keyword>
<comment type="similarity">
    <text evidence="3">Belongs to the ligand-gated ion channel (TC 1.A.9) family.</text>
</comment>
<dbReference type="CDD" id="cd19007">
    <property type="entry name" value="LGIC_ECD_GABAR_GRD-like"/>
    <property type="match status" value="1"/>
</dbReference>
<evidence type="ECO:0000256" key="2">
    <source>
        <dbReference type="ARBA" id="ARBA00023136"/>
    </source>
</evidence>
<dbReference type="Proteomes" id="UP000735302">
    <property type="component" value="Unassembled WGS sequence"/>
</dbReference>
<gene>
    <name evidence="5" type="ORF">PoB_000453200</name>
</gene>